<feature type="compositionally biased region" description="Polar residues" evidence="1">
    <location>
        <begin position="104"/>
        <end position="117"/>
    </location>
</feature>
<dbReference type="eggNOG" id="ENOG5032X90">
    <property type="taxonomic scope" value="Bacteria"/>
</dbReference>
<evidence type="ECO:0000256" key="1">
    <source>
        <dbReference type="SAM" id="MobiDB-lite"/>
    </source>
</evidence>
<dbReference type="EMBL" id="CP000544">
    <property type="protein sequence ID" value="ABM62762.1"/>
    <property type="molecule type" value="Genomic_DNA"/>
</dbReference>
<accession>A1WYK0</accession>
<name>A1WYK0_HALHL</name>
<dbReference type="RefSeq" id="WP_011814784.1">
    <property type="nucleotide sequence ID" value="NC_008789.1"/>
</dbReference>
<dbReference type="AlphaFoldDB" id="A1WYK0"/>
<feature type="domain" description="Phasin" evidence="2">
    <location>
        <begin position="9"/>
        <end position="108"/>
    </location>
</feature>
<sequence>MQDQLNKSMQQFQKMMEPSRKLNALLLEHAEKVAHLNLEAARSYTDLAMEQMRKAMEVRDPESFQSYLNDQGKVVQTMSNKLTENASTLADISKNMGEEVQKIAQENVSALTETMQGQAEKASGKGRSAGSSAGSSASAGSSSGSAASGSSKKSA</sequence>
<dbReference type="OrthoDB" id="5796765at2"/>
<feature type="region of interest" description="Disordered" evidence="1">
    <location>
        <begin position="103"/>
        <end position="155"/>
    </location>
</feature>
<evidence type="ECO:0000259" key="2">
    <source>
        <dbReference type="Pfam" id="PF09361"/>
    </source>
</evidence>
<gene>
    <name evidence="3" type="ordered locus">Hhal_1998</name>
</gene>
<reference evidence="4" key="1">
    <citation type="submission" date="2006-12" db="EMBL/GenBank/DDBJ databases">
        <title>Complete sequence of Halorhodospira halophila SL1.</title>
        <authorList>
            <consortium name="US DOE Joint Genome Institute"/>
            <person name="Copeland A."/>
            <person name="Lucas S."/>
            <person name="Lapidus A."/>
            <person name="Barry K."/>
            <person name="Detter J.C."/>
            <person name="Glavina del Rio T."/>
            <person name="Hammon N."/>
            <person name="Israni S."/>
            <person name="Dalin E."/>
            <person name="Tice H."/>
            <person name="Pitluck S."/>
            <person name="Saunders E."/>
            <person name="Brettin T."/>
            <person name="Bruce D."/>
            <person name="Han C."/>
            <person name="Tapia R."/>
            <person name="Schmutz J."/>
            <person name="Larimer F."/>
            <person name="Land M."/>
            <person name="Hauser L."/>
            <person name="Kyrpides N."/>
            <person name="Mikhailova N."/>
            <person name="Hoff W."/>
            <person name="Richardson P."/>
        </authorList>
    </citation>
    <scope>NUCLEOTIDE SEQUENCE [LARGE SCALE GENOMIC DNA]</scope>
    <source>
        <strain evidence="4">DSM 244 / SL1</strain>
    </source>
</reference>
<feature type="compositionally biased region" description="Low complexity" evidence="1">
    <location>
        <begin position="125"/>
        <end position="155"/>
    </location>
</feature>
<protein>
    <submittedName>
        <fullName evidence="3">Phasin family protein</fullName>
    </submittedName>
</protein>
<proteinExistence type="predicted"/>
<evidence type="ECO:0000313" key="3">
    <source>
        <dbReference type="EMBL" id="ABM62762.1"/>
    </source>
</evidence>
<organism evidence="3 4">
    <name type="scientific">Halorhodospira halophila (strain DSM 244 / SL1)</name>
    <name type="common">Ectothiorhodospira halophila (strain DSM 244 / SL1)</name>
    <dbReference type="NCBI Taxonomy" id="349124"/>
    <lineage>
        <taxon>Bacteria</taxon>
        <taxon>Pseudomonadati</taxon>
        <taxon>Pseudomonadota</taxon>
        <taxon>Gammaproteobacteria</taxon>
        <taxon>Chromatiales</taxon>
        <taxon>Ectothiorhodospiraceae</taxon>
        <taxon>Halorhodospira</taxon>
    </lineage>
</organism>
<dbReference type="Pfam" id="PF09361">
    <property type="entry name" value="Phasin_2"/>
    <property type="match status" value="1"/>
</dbReference>
<keyword evidence="4" id="KW-1185">Reference proteome</keyword>
<dbReference type="Proteomes" id="UP000000647">
    <property type="component" value="Chromosome"/>
</dbReference>
<dbReference type="InterPro" id="IPR018968">
    <property type="entry name" value="Phasin"/>
</dbReference>
<dbReference type="HOGENOM" id="CLU_142800_1_0_6"/>
<dbReference type="InterPro" id="IPR010127">
    <property type="entry name" value="Phasin_subfam-1"/>
</dbReference>
<dbReference type="NCBIfam" id="TIGR01841">
    <property type="entry name" value="phasin"/>
    <property type="match status" value="1"/>
</dbReference>
<reference evidence="3 4" key="2">
    <citation type="journal article" date="2013" name="Stand. Genomic Sci.">
        <title>Complete genome sequence of Halorhodospira halophila SL1.</title>
        <authorList>
            <person name="Challacombe J.F."/>
            <person name="Majid S."/>
            <person name="Deole R."/>
            <person name="Brettin T.S."/>
            <person name="Bruce D."/>
            <person name="Delano S.F."/>
            <person name="Detter J.C."/>
            <person name="Gleasner C.D."/>
            <person name="Han C.S."/>
            <person name="Misra M."/>
            <person name="Reitenga K.G."/>
            <person name="Mikhailova N."/>
            <person name="Woyke T."/>
            <person name="Pitluck S."/>
            <person name="Nolan M."/>
            <person name="Land M.L."/>
            <person name="Saunders E."/>
            <person name="Tapia R."/>
            <person name="Lapidus A."/>
            <person name="Ivanova N."/>
            <person name="Hoff W.D."/>
        </authorList>
    </citation>
    <scope>NUCLEOTIDE SEQUENCE [LARGE SCALE GENOMIC DNA]</scope>
    <source>
        <strain evidence="4">DSM 244 / SL1</strain>
    </source>
</reference>
<evidence type="ECO:0000313" key="4">
    <source>
        <dbReference type="Proteomes" id="UP000000647"/>
    </source>
</evidence>
<dbReference type="KEGG" id="hha:Hhal_1998"/>